<dbReference type="SUPFAM" id="SSF56003">
    <property type="entry name" value="Molybdenum cofactor-binding domain"/>
    <property type="match status" value="2"/>
</dbReference>
<sequence>MTHRFTLSRRSFLAGTAAAGGMSLGFSLPALAQDAPTGDIPEMNAWVVINPDNTVVVRIAKIEMGQGTLTGLAQLVAEELECDWDNVTWSYPTPGENVARSRVWGSFGTFGSQGIRTSHQMVREGGAAARMMLVQAAANRWGVDAGTLSVSKGVITGPGGETLTYGDVASDAASLEVPTEVTLKDPADWTIAGARVLRLDTTGKLDGSQKYAIDLKIDGMMLAAIKQTPVMGGKIASIDADAVMGMPGVQRVVQISDEAVVVVADTWWRAKTALEALPIEWELGENASFGMADLEAMLDEGLSATEAFVGNQSGDVAAAFESAAQVIEADYHYPWQHHATMEPMNAMALVTDDSCEVWVPTQNAETDLAVAAETTGLEIPQCEIHRINLGGGFGRRASSADYTVAALKVAMEMKGTPVKVIWSREEDSTHGTYHPTTKARMRGALDADGNLTALHMRISGQSIFAGLMPFALQNGMDPLTFQGLQADGTEGQFGYTVPNLLVDHAMRNPPVRPGFWRGVNNNQNAFYLESFMDELADAAGKDPLEFRRGLMQNHPKHLAVLNKVAEGIGWDTPAPEGRFRGLCQHMGYGSYVAAAAEVSVDDRGALTIHKIVAATDCGHVVNPQQVEAQIEGSFAYGLSAGLLSQVTMEEGRVQEENFDTYPIVSMWEMPAVESHLIPSGGFWGGVGEPTIFVATPAVMNAVYRATGQRIRELPLSKHDLTPQ</sequence>
<comment type="caution">
    <text evidence="3">The sequence shown here is derived from an EMBL/GenBank/DDBJ whole genome shotgun (WGS) entry which is preliminary data.</text>
</comment>
<keyword evidence="1" id="KW-0732">Signal</keyword>
<proteinExistence type="predicted"/>
<dbReference type="Gene3D" id="3.90.1170.50">
    <property type="entry name" value="Aldehyde oxidase/xanthine dehydrogenase, a/b hammerhead"/>
    <property type="match status" value="1"/>
</dbReference>
<evidence type="ECO:0000313" key="3">
    <source>
        <dbReference type="EMBL" id="MCW1934603.1"/>
    </source>
</evidence>
<dbReference type="InterPro" id="IPR046867">
    <property type="entry name" value="AldOxase/xan_DH_MoCoBD2"/>
</dbReference>
<dbReference type="SMART" id="SM01008">
    <property type="entry name" value="Ald_Xan_dh_C"/>
    <property type="match status" value="1"/>
</dbReference>
<dbReference type="InterPro" id="IPR008274">
    <property type="entry name" value="AldOxase/xan_DH_MoCoBD1"/>
</dbReference>
<name>A0ABT3H4H3_9RHOB</name>
<evidence type="ECO:0000313" key="4">
    <source>
        <dbReference type="Proteomes" id="UP001208938"/>
    </source>
</evidence>
<dbReference type="InterPro" id="IPR037165">
    <property type="entry name" value="AldOxase/xan_DH_Mopterin-bd_sf"/>
</dbReference>
<dbReference type="InterPro" id="IPR000674">
    <property type="entry name" value="Ald_Oxase/Xan_DH_a/b"/>
</dbReference>
<reference evidence="3 4" key="1">
    <citation type="submission" date="2022-10" db="EMBL/GenBank/DDBJ databases">
        <title>Pararhodobacter sp. nov., isolated from marine algae.</title>
        <authorList>
            <person name="Choi B.J."/>
            <person name="Kim J.M."/>
            <person name="Lee J.K."/>
            <person name="Choi D.G."/>
            <person name="Jeon C.O."/>
        </authorList>
    </citation>
    <scope>NUCLEOTIDE SEQUENCE [LARGE SCALE GENOMIC DNA]</scope>
    <source>
        <strain evidence="3 4">ZQ420</strain>
    </source>
</reference>
<dbReference type="Proteomes" id="UP001208938">
    <property type="component" value="Unassembled WGS sequence"/>
</dbReference>
<dbReference type="Pfam" id="PF02738">
    <property type="entry name" value="MoCoBD_1"/>
    <property type="match status" value="1"/>
</dbReference>
<dbReference type="PANTHER" id="PTHR47495:SF2">
    <property type="entry name" value="ALDEHYDE DEHYDROGENASE"/>
    <property type="match status" value="1"/>
</dbReference>
<feature type="chain" id="PRO_5047411743" evidence="1">
    <location>
        <begin position="33"/>
        <end position="723"/>
    </location>
</feature>
<dbReference type="PANTHER" id="PTHR47495">
    <property type="entry name" value="ALDEHYDE DEHYDROGENASE"/>
    <property type="match status" value="1"/>
</dbReference>
<dbReference type="Pfam" id="PF20256">
    <property type="entry name" value="MoCoBD_2"/>
    <property type="match status" value="2"/>
</dbReference>
<dbReference type="RefSeq" id="WP_264507384.1">
    <property type="nucleotide sequence ID" value="NZ_JAPDFL010000001.1"/>
</dbReference>
<gene>
    <name evidence="3" type="ORF">OKW52_20685</name>
</gene>
<feature type="signal peptide" evidence="1">
    <location>
        <begin position="1"/>
        <end position="32"/>
    </location>
</feature>
<evidence type="ECO:0000259" key="2">
    <source>
        <dbReference type="SMART" id="SM01008"/>
    </source>
</evidence>
<dbReference type="PIRSF" id="PIRSF036389">
    <property type="entry name" value="IOR_B"/>
    <property type="match status" value="1"/>
</dbReference>
<evidence type="ECO:0000256" key="1">
    <source>
        <dbReference type="SAM" id="SignalP"/>
    </source>
</evidence>
<dbReference type="InterPro" id="IPR012368">
    <property type="entry name" value="OxRdtase_Mopterin-bd_su_IorB"/>
</dbReference>
<dbReference type="InterPro" id="IPR006311">
    <property type="entry name" value="TAT_signal"/>
</dbReference>
<dbReference type="PROSITE" id="PS51318">
    <property type="entry name" value="TAT"/>
    <property type="match status" value="1"/>
</dbReference>
<dbReference type="InterPro" id="IPR052516">
    <property type="entry name" value="N-heterocyclic_Hydroxylase"/>
</dbReference>
<dbReference type="EMBL" id="JAPDFL010000001">
    <property type="protein sequence ID" value="MCW1934603.1"/>
    <property type="molecule type" value="Genomic_DNA"/>
</dbReference>
<protein>
    <submittedName>
        <fullName evidence="3">Molybdopterin-dependent oxidoreductase</fullName>
    </submittedName>
</protein>
<feature type="domain" description="Aldehyde oxidase/xanthine dehydrogenase a/b hammerhead" evidence="2">
    <location>
        <begin position="206"/>
        <end position="285"/>
    </location>
</feature>
<dbReference type="Gene3D" id="3.30.365.10">
    <property type="entry name" value="Aldehyde oxidase/xanthine dehydrogenase, molybdopterin binding domain"/>
    <property type="match status" value="4"/>
</dbReference>
<accession>A0ABT3H4H3</accession>
<organism evidence="3 4">
    <name type="scientific">Pararhodobacter zhoushanensis</name>
    <dbReference type="NCBI Taxonomy" id="2479545"/>
    <lineage>
        <taxon>Bacteria</taxon>
        <taxon>Pseudomonadati</taxon>
        <taxon>Pseudomonadota</taxon>
        <taxon>Alphaproteobacteria</taxon>
        <taxon>Rhodobacterales</taxon>
        <taxon>Paracoccaceae</taxon>
        <taxon>Pararhodobacter</taxon>
    </lineage>
</organism>
<keyword evidence="4" id="KW-1185">Reference proteome</keyword>